<dbReference type="PANTHER" id="PTHR30441:SF4">
    <property type="entry name" value="PROTEIN ASMA"/>
    <property type="match status" value="1"/>
</dbReference>
<name>A0A4S4NAC7_9RHOB</name>
<comment type="caution">
    <text evidence="3">The sequence shown here is derived from an EMBL/GenBank/DDBJ whole genome shotgun (WGS) entry which is preliminary data.</text>
</comment>
<gene>
    <name evidence="3" type="ORF">E4Z66_13075</name>
</gene>
<evidence type="ECO:0000256" key="1">
    <source>
        <dbReference type="SAM" id="Phobius"/>
    </source>
</evidence>
<dbReference type="GO" id="GO:0090313">
    <property type="term" value="P:regulation of protein targeting to membrane"/>
    <property type="evidence" value="ECO:0007669"/>
    <property type="project" value="TreeGrafter"/>
</dbReference>
<feature type="domain" description="AsmA" evidence="2">
    <location>
        <begin position="264"/>
        <end position="526"/>
    </location>
</feature>
<dbReference type="AlphaFoldDB" id="A0A4S4NAC7"/>
<dbReference type="InterPro" id="IPR007844">
    <property type="entry name" value="AsmA"/>
</dbReference>
<proteinExistence type="predicted"/>
<dbReference type="OrthoDB" id="5439561at2"/>
<protein>
    <submittedName>
        <fullName evidence="3">AsmA family protein</fullName>
    </submittedName>
</protein>
<dbReference type="InterPro" id="IPR052894">
    <property type="entry name" value="AsmA-related"/>
</dbReference>
<keyword evidence="1" id="KW-0472">Membrane</keyword>
<dbReference type="EMBL" id="SRKY01000003">
    <property type="protein sequence ID" value="THH36264.1"/>
    <property type="molecule type" value="Genomic_DNA"/>
</dbReference>
<keyword evidence="4" id="KW-1185">Reference proteome</keyword>
<dbReference type="PANTHER" id="PTHR30441">
    <property type="entry name" value="DUF748 DOMAIN-CONTAINING PROTEIN"/>
    <property type="match status" value="1"/>
</dbReference>
<dbReference type="Pfam" id="PF05170">
    <property type="entry name" value="AsmA"/>
    <property type="match status" value="2"/>
</dbReference>
<evidence type="ECO:0000259" key="2">
    <source>
        <dbReference type="Pfam" id="PF05170"/>
    </source>
</evidence>
<feature type="transmembrane region" description="Helical" evidence="1">
    <location>
        <begin position="7"/>
        <end position="27"/>
    </location>
</feature>
<accession>A0A4S4NAC7</accession>
<feature type="domain" description="AsmA" evidence="2">
    <location>
        <begin position="7"/>
        <end position="169"/>
    </location>
</feature>
<organism evidence="3 4">
    <name type="scientific">Aliishimia ponticola</name>
    <dbReference type="NCBI Taxonomy" id="2499833"/>
    <lineage>
        <taxon>Bacteria</taxon>
        <taxon>Pseudomonadati</taxon>
        <taxon>Pseudomonadota</taxon>
        <taxon>Alphaproteobacteria</taxon>
        <taxon>Rhodobacterales</taxon>
        <taxon>Paracoccaceae</taxon>
        <taxon>Aliishimia</taxon>
    </lineage>
</organism>
<reference evidence="3 4" key="1">
    <citation type="submission" date="2019-04" db="EMBL/GenBank/DDBJ databases">
        <title>Shimia ponticola sp. nov., isolated from seawater.</title>
        <authorList>
            <person name="Kim Y.-O."/>
            <person name="Yoon J.-H."/>
        </authorList>
    </citation>
    <scope>NUCLEOTIDE SEQUENCE [LARGE SCALE GENOMIC DNA]</scope>
    <source>
        <strain evidence="3 4">MYP11</strain>
    </source>
</reference>
<keyword evidence="1" id="KW-0812">Transmembrane</keyword>
<dbReference type="GO" id="GO:0005886">
    <property type="term" value="C:plasma membrane"/>
    <property type="evidence" value="ECO:0007669"/>
    <property type="project" value="TreeGrafter"/>
</dbReference>
<sequence>MRWIARIIGIVVMLVVLAVGAVLLMPADKVAQLAADQIRAATGRDVSITGDVAMTFWPVVGARVGALEVGNAEWSEQGPMLTAQNAALGVDAAALLRGEIRITNIEAQSPTIRLESRNDGRASWLFTDGGGAAQIETTTSPDSAPRAVSIERLDITDATLIYDAEGADLVSYSGVDLTLDWPEREGPARIDAVVRPTNTPVTISANIARFDRFIAGGVEAVDVALTSDAGAATLKGLAAISGDVAGKLTLRSGNTDGFLRALGLPGADLPQGLGRSVDMSAELALSGDRFLSLTDLSADLGGNRIAGTAEVSLNGTPNVKANLDAGPLDLRAALGGSSADAGGGSSSGAAQGWSRAPIDASGLAAFNGTIALRADSIDLGSLKLGATRTELRNDNSRMVFALQDVAAYGGALRGEFVMNNRNGLSVGGKLTGSGLQLQGLLSDLAGLTRLTGAAEAELNFLGVGQSVDAIMRSLSGGGRLALGRGTIEGIDLDQLMRSGSGAGGTTVFDSLTGSFTMAGGNLENKDLLMKLARFEVRGAGRVGLGAQDIDYLFTPVALNARDGKDVSIPVRVRGAWSGPKILPDLKAAVEQNLVEERKQLESQVREKVEDKVKKELGVTQKEGQSLEDAAKEELGRQLRKLFD</sequence>
<evidence type="ECO:0000313" key="3">
    <source>
        <dbReference type="EMBL" id="THH36264.1"/>
    </source>
</evidence>
<keyword evidence="1" id="KW-1133">Transmembrane helix</keyword>
<evidence type="ECO:0000313" key="4">
    <source>
        <dbReference type="Proteomes" id="UP000306602"/>
    </source>
</evidence>
<dbReference type="Proteomes" id="UP000306602">
    <property type="component" value="Unassembled WGS sequence"/>
</dbReference>